<name>N8XI84_9GAMM</name>
<comment type="caution">
    <text evidence="1">The sequence shown here is derived from an EMBL/GenBank/DDBJ whole genome shotgun (WGS) entry which is preliminary data.</text>
</comment>
<sequence length="176" mass="21167">MSWLRRHVFDVQEKNLSKESQILFEISSHKDQISHYLDILFTYFNDFQDLHFLQEIDLEKEYSFNYPDTLLNSKDQQHLISEIDRFFQALTQESEQMWATLISPSTDITLWDERDMEEYGYTLAIWAENAAQDINEYLSCQEYCCEEPLVALLLVRRTLQYALDHDLDLIYRTWKG</sequence>
<gene>
    <name evidence="1" type="ORF">F966_02884</name>
</gene>
<accession>N8XI84</accession>
<protein>
    <submittedName>
        <fullName evidence="1">Uncharacterized protein</fullName>
    </submittedName>
</protein>
<evidence type="ECO:0000313" key="2">
    <source>
        <dbReference type="Proteomes" id="UP000013209"/>
    </source>
</evidence>
<dbReference type="PATRIC" id="fig|1144672.3.peg.2766"/>
<dbReference type="RefSeq" id="WP_004806345.1">
    <property type="nucleotide sequence ID" value="NZ_KB849440.1"/>
</dbReference>
<dbReference type="HOGENOM" id="CLU_1522019_0_0_6"/>
<organism evidence="1 2">
    <name type="scientific">Acinetobacter higginsii</name>
    <dbReference type="NCBI Taxonomy" id="70347"/>
    <lineage>
        <taxon>Bacteria</taxon>
        <taxon>Pseudomonadati</taxon>
        <taxon>Pseudomonadota</taxon>
        <taxon>Gammaproteobacteria</taxon>
        <taxon>Moraxellales</taxon>
        <taxon>Moraxellaceae</taxon>
        <taxon>Acinetobacter</taxon>
    </lineage>
</organism>
<dbReference type="eggNOG" id="ENOG5031SR3">
    <property type="taxonomic scope" value="Bacteria"/>
</dbReference>
<proteinExistence type="predicted"/>
<evidence type="ECO:0000313" key="1">
    <source>
        <dbReference type="EMBL" id="ENV08769.1"/>
    </source>
</evidence>
<dbReference type="EMBL" id="APPH01000014">
    <property type="protein sequence ID" value="ENV08769.1"/>
    <property type="molecule type" value="Genomic_DNA"/>
</dbReference>
<dbReference type="Proteomes" id="UP000013209">
    <property type="component" value="Unassembled WGS sequence"/>
</dbReference>
<dbReference type="STRING" id="1144672.F966_02884"/>
<reference evidence="1 2" key="1">
    <citation type="submission" date="2013-02" db="EMBL/GenBank/DDBJ databases">
        <title>The Genome Sequence of Acinetobacter sp. CIP 56.2.</title>
        <authorList>
            <consortium name="The Broad Institute Genome Sequencing Platform"/>
            <consortium name="The Broad Institute Genome Sequencing Center for Infectious Disease"/>
            <person name="Cerqueira G."/>
            <person name="Feldgarden M."/>
            <person name="Courvalin P."/>
            <person name="Perichon B."/>
            <person name="Grillot-Courvalin C."/>
            <person name="Clermont D."/>
            <person name="Rocha E."/>
            <person name="Yoon E.-J."/>
            <person name="Nemec A."/>
            <person name="Walker B."/>
            <person name="Young S.K."/>
            <person name="Zeng Q."/>
            <person name="Gargeya S."/>
            <person name="Fitzgerald M."/>
            <person name="Haas B."/>
            <person name="Abouelleil A."/>
            <person name="Alvarado L."/>
            <person name="Arachchi H.M."/>
            <person name="Berlin A.M."/>
            <person name="Chapman S.B."/>
            <person name="Dewar J."/>
            <person name="Goldberg J."/>
            <person name="Griggs A."/>
            <person name="Gujja S."/>
            <person name="Hansen M."/>
            <person name="Howarth C."/>
            <person name="Imamovic A."/>
            <person name="Larimer J."/>
            <person name="McCowan C."/>
            <person name="Murphy C."/>
            <person name="Neiman D."/>
            <person name="Pearson M."/>
            <person name="Priest M."/>
            <person name="Roberts A."/>
            <person name="Saif S."/>
            <person name="Shea T."/>
            <person name="Sisk P."/>
            <person name="Sykes S."/>
            <person name="Wortman J."/>
            <person name="Nusbaum C."/>
            <person name="Birren B."/>
        </authorList>
    </citation>
    <scope>NUCLEOTIDE SEQUENCE [LARGE SCALE GENOMIC DNA]</scope>
    <source>
        <strain evidence="1 2">CIP 56.2</strain>
    </source>
</reference>
<dbReference type="AlphaFoldDB" id="N8XI84"/>